<dbReference type="AlphaFoldDB" id="A0A5C3PH90"/>
<feature type="transmembrane region" description="Helical" evidence="8">
    <location>
        <begin position="176"/>
        <end position="202"/>
    </location>
</feature>
<gene>
    <name evidence="10" type="ORF">K466DRAFT_105184</name>
</gene>
<keyword evidence="11" id="KW-1185">Reference proteome</keyword>
<name>A0A5C3PH90_9APHY</name>
<proteinExistence type="inferred from homology"/>
<feature type="region of interest" description="Disordered" evidence="7">
    <location>
        <begin position="1"/>
        <end position="32"/>
    </location>
</feature>
<evidence type="ECO:0000256" key="4">
    <source>
        <dbReference type="ARBA" id="ARBA00022692"/>
    </source>
</evidence>
<dbReference type="GO" id="GO:0012505">
    <property type="term" value="C:endomembrane system"/>
    <property type="evidence" value="ECO:0007669"/>
    <property type="project" value="UniProtKB-SubCell"/>
</dbReference>
<feature type="transmembrane region" description="Helical" evidence="8">
    <location>
        <begin position="420"/>
        <end position="442"/>
    </location>
</feature>
<dbReference type="InterPro" id="IPR036259">
    <property type="entry name" value="MFS_trans_sf"/>
</dbReference>
<comment type="similarity">
    <text evidence="2">Belongs to the major facilitator superfamily.</text>
</comment>
<evidence type="ECO:0000256" key="3">
    <source>
        <dbReference type="ARBA" id="ARBA00022448"/>
    </source>
</evidence>
<evidence type="ECO:0000256" key="1">
    <source>
        <dbReference type="ARBA" id="ARBA00004127"/>
    </source>
</evidence>
<dbReference type="GO" id="GO:0016020">
    <property type="term" value="C:membrane"/>
    <property type="evidence" value="ECO:0007669"/>
    <property type="project" value="TreeGrafter"/>
</dbReference>
<dbReference type="STRING" id="1314778.A0A5C3PH90"/>
<feature type="transmembrane region" description="Helical" evidence="8">
    <location>
        <begin position="153"/>
        <end position="170"/>
    </location>
</feature>
<evidence type="ECO:0000256" key="8">
    <source>
        <dbReference type="SAM" id="Phobius"/>
    </source>
</evidence>
<organism evidence="10 11">
    <name type="scientific">Polyporus arcularius HHB13444</name>
    <dbReference type="NCBI Taxonomy" id="1314778"/>
    <lineage>
        <taxon>Eukaryota</taxon>
        <taxon>Fungi</taxon>
        <taxon>Dikarya</taxon>
        <taxon>Basidiomycota</taxon>
        <taxon>Agaricomycotina</taxon>
        <taxon>Agaricomycetes</taxon>
        <taxon>Polyporales</taxon>
        <taxon>Polyporaceae</taxon>
        <taxon>Polyporus</taxon>
    </lineage>
</organism>
<feature type="transmembrane region" description="Helical" evidence="8">
    <location>
        <begin position="454"/>
        <end position="473"/>
    </location>
</feature>
<evidence type="ECO:0000256" key="2">
    <source>
        <dbReference type="ARBA" id="ARBA00008335"/>
    </source>
</evidence>
<keyword evidence="5 8" id="KW-1133">Transmembrane helix</keyword>
<dbReference type="InterPro" id="IPR011701">
    <property type="entry name" value="MFS"/>
</dbReference>
<feature type="transmembrane region" description="Helical" evidence="8">
    <location>
        <begin position="214"/>
        <end position="234"/>
    </location>
</feature>
<evidence type="ECO:0000256" key="5">
    <source>
        <dbReference type="ARBA" id="ARBA00022989"/>
    </source>
</evidence>
<evidence type="ECO:0000313" key="11">
    <source>
        <dbReference type="Proteomes" id="UP000308197"/>
    </source>
</evidence>
<keyword evidence="3" id="KW-0813">Transport</keyword>
<evidence type="ECO:0000256" key="7">
    <source>
        <dbReference type="SAM" id="MobiDB-lite"/>
    </source>
</evidence>
<protein>
    <submittedName>
        <fullName evidence="10">MFS general substrate transporter</fullName>
    </submittedName>
</protein>
<dbReference type="GO" id="GO:0022857">
    <property type="term" value="F:transmembrane transporter activity"/>
    <property type="evidence" value="ECO:0007669"/>
    <property type="project" value="InterPro"/>
</dbReference>
<comment type="subcellular location">
    <subcellularLocation>
        <location evidence="1">Endomembrane system</location>
        <topology evidence="1">Multi-pass membrane protein</topology>
    </subcellularLocation>
</comment>
<feature type="transmembrane region" description="Helical" evidence="8">
    <location>
        <begin position="301"/>
        <end position="323"/>
    </location>
</feature>
<dbReference type="EMBL" id="ML211147">
    <property type="protein sequence ID" value="TFK87570.1"/>
    <property type="molecule type" value="Genomic_DNA"/>
</dbReference>
<dbReference type="InParanoid" id="A0A5C3PH90"/>
<feature type="domain" description="Major facilitator superfamily (MFS) profile" evidence="9">
    <location>
        <begin position="90"/>
        <end position="479"/>
    </location>
</feature>
<feature type="transmembrane region" description="Helical" evidence="8">
    <location>
        <begin position="390"/>
        <end position="408"/>
    </location>
</feature>
<feature type="transmembrane region" description="Helical" evidence="8">
    <location>
        <begin position="85"/>
        <end position="103"/>
    </location>
</feature>
<dbReference type="Gene3D" id="1.20.1250.20">
    <property type="entry name" value="MFS general substrate transporter like domains"/>
    <property type="match status" value="2"/>
</dbReference>
<dbReference type="SUPFAM" id="SSF103473">
    <property type="entry name" value="MFS general substrate transporter"/>
    <property type="match status" value="1"/>
</dbReference>
<feature type="transmembrane region" description="Helical" evidence="8">
    <location>
        <begin position="366"/>
        <end position="384"/>
    </location>
</feature>
<evidence type="ECO:0000259" key="9">
    <source>
        <dbReference type="PROSITE" id="PS50850"/>
    </source>
</evidence>
<dbReference type="Proteomes" id="UP000308197">
    <property type="component" value="Unassembled WGS sequence"/>
</dbReference>
<sequence>MNDSEQADVVPHLHYKGAPSFQGPPTRSQNQPEDIALEPLDTQAHCSCASLPVLVTQEAVDAERSSQMSALQGTTNSESNRRLPFRAHVMYATALTMMFLAGWNDGTTGPLLPRIQVAYNIGFAIVSLIFVFNFLGFAVAAALNVYLTDRFGFGKVLFVGAVSQMIGYALEAPAPPFPIFVLGQFFMGLGIALQLSGANTFVAGLKQHVSTRLAVLHACYGAGALSAPLVATQFSQLPRWSFHYLVSLGLALINICAIASVYKFRTFEALLTEIGIPPTANDRDNGLSGSKYQQIMRLRDVHLIALFILIYVGTEVTLGGWIVTYIIDLRGGGSSSGYISSGFFGGLMVGRIALLGVNKLVGERRAIFLYGILCIALEIVVWLVPSLVGGAVAVAGVGMLLGPMYPLVMSHTRRVFPPYLLSGCIGWIAAIGQSGSAFLPFVTGALASKVGIKVLQPVVVSMMAVMVGVWALVPNSPRRFD</sequence>
<dbReference type="PANTHER" id="PTHR23514">
    <property type="entry name" value="BYPASS OF STOP CODON PROTEIN 6"/>
    <property type="match status" value="1"/>
</dbReference>
<evidence type="ECO:0000313" key="10">
    <source>
        <dbReference type="EMBL" id="TFK87570.1"/>
    </source>
</evidence>
<keyword evidence="4 8" id="KW-0812">Transmembrane</keyword>
<dbReference type="PROSITE" id="PS50850">
    <property type="entry name" value="MFS"/>
    <property type="match status" value="1"/>
</dbReference>
<evidence type="ECO:0000256" key="6">
    <source>
        <dbReference type="ARBA" id="ARBA00023136"/>
    </source>
</evidence>
<accession>A0A5C3PH90</accession>
<dbReference type="FunFam" id="1.20.1250.20:FF:000286">
    <property type="entry name" value="MFS efflux transporter"/>
    <property type="match status" value="1"/>
</dbReference>
<dbReference type="InterPro" id="IPR020846">
    <property type="entry name" value="MFS_dom"/>
</dbReference>
<dbReference type="InterPro" id="IPR051788">
    <property type="entry name" value="MFS_Transporter"/>
</dbReference>
<reference evidence="10 11" key="1">
    <citation type="journal article" date="2019" name="Nat. Ecol. Evol.">
        <title>Megaphylogeny resolves global patterns of mushroom evolution.</title>
        <authorList>
            <person name="Varga T."/>
            <person name="Krizsan K."/>
            <person name="Foldi C."/>
            <person name="Dima B."/>
            <person name="Sanchez-Garcia M."/>
            <person name="Sanchez-Ramirez S."/>
            <person name="Szollosi G.J."/>
            <person name="Szarkandi J.G."/>
            <person name="Papp V."/>
            <person name="Albert L."/>
            <person name="Andreopoulos W."/>
            <person name="Angelini C."/>
            <person name="Antonin V."/>
            <person name="Barry K.W."/>
            <person name="Bougher N.L."/>
            <person name="Buchanan P."/>
            <person name="Buyck B."/>
            <person name="Bense V."/>
            <person name="Catcheside P."/>
            <person name="Chovatia M."/>
            <person name="Cooper J."/>
            <person name="Damon W."/>
            <person name="Desjardin D."/>
            <person name="Finy P."/>
            <person name="Geml J."/>
            <person name="Haridas S."/>
            <person name="Hughes K."/>
            <person name="Justo A."/>
            <person name="Karasinski D."/>
            <person name="Kautmanova I."/>
            <person name="Kiss B."/>
            <person name="Kocsube S."/>
            <person name="Kotiranta H."/>
            <person name="LaButti K.M."/>
            <person name="Lechner B.E."/>
            <person name="Liimatainen K."/>
            <person name="Lipzen A."/>
            <person name="Lukacs Z."/>
            <person name="Mihaltcheva S."/>
            <person name="Morgado L.N."/>
            <person name="Niskanen T."/>
            <person name="Noordeloos M.E."/>
            <person name="Ohm R.A."/>
            <person name="Ortiz-Santana B."/>
            <person name="Ovrebo C."/>
            <person name="Racz N."/>
            <person name="Riley R."/>
            <person name="Savchenko A."/>
            <person name="Shiryaev A."/>
            <person name="Soop K."/>
            <person name="Spirin V."/>
            <person name="Szebenyi C."/>
            <person name="Tomsovsky M."/>
            <person name="Tulloss R.E."/>
            <person name="Uehling J."/>
            <person name="Grigoriev I.V."/>
            <person name="Vagvolgyi C."/>
            <person name="Papp T."/>
            <person name="Martin F.M."/>
            <person name="Miettinen O."/>
            <person name="Hibbett D.S."/>
            <person name="Nagy L.G."/>
        </authorList>
    </citation>
    <scope>NUCLEOTIDE SEQUENCE [LARGE SCALE GENOMIC DNA]</scope>
    <source>
        <strain evidence="10 11">HHB13444</strain>
    </source>
</reference>
<dbReference type="PANTHER" id="PTHR23514:SF3">
    <property type="entry name" value="BYPASS OF STOP CODON PROTEIN 6"/>
    <property type="match status" value="1"/>
</dbReference>
<feature type="transmembrane region" description="Helical" evidence="8">
    <location>
        <begin position="335"/>
        <end position="354"/>
    </location>
</feature>
<dbReference type="Pfam" id="PF07690">
    <property type="entry name" value="MFS_1"/>
    <property type="match status" value="1"/>
</dbReference>
<keyword evidence="6 8" id="KW-0472">Membrane</keyword>
<feature type="compositionally biased region" description="Polar residues" evidence="7">
    <location>
        <begin position="23"/>
        <end position="32"/>
    </location>
</feature>
<feature type="transmembrane region" description="Helical" evidence="8">
    <location>
        <begin position="240"/>
        <end position="262"/>
    </location>
</feature>
<feature type="transmembrane region" description="Helical" evidence="8">
    <location>
        <begin position="123"/>
        <end position="146"/>
    </location>
</feature>